<reference evidence="1 2" key="1">
    <citation type="submission" date="2018-06" db="EMBL/GenBank/DDBJ databases">
        <authorList>
            <consortium name="Pathogen Informatics"/>
            <person name="Doyle S."/>
        </authorList>
    </citation>
    <scope>NUCLEOTIDE SEQUENCE [LARGE SCALE GENOMIC DNA]</scope>
    <source>
        <strain evidence="1 2">NCTC13296</strain>
    </source>
</reference>
<sequence length="63" mass="6906">MGAVVLVLRGDDVDELLLMPGREVEQRPPRHTDIIDAAKTTSVAFITDTSLLLVAPQPVDPRR</sequence>
<dbReference type="AlphaFoldDB" id="A0A379LVN2"/>
<organism evidence="1 2">
    <name type="scientific">Rhodococcus gordoniae</name>
    <dbReference type="NCBI Taxonomy" id="223392"/>
    <lineage>
        <taxon>Bacteria</taxon>
        <taxon>Bacillati</taxon>
        <taxon>Actinomycetota</taxon>
        <taxon>Actinomycetes</taxon>
        <taxon>Mycobacteriales</taxon>
        <taxon>Nocardiaceae</taxon>
        <taxon>Rhodococcus</taxon>
    </lineage>
</organism>
<dbReference type="GO" id="GO:0003955">
    <property type="term" value="F:NAD(P)H dehydrogenase (quinone) activity"/>
    <property type="evidence" value="ECO:0007669"/>
    <property type="project" value="UniProtKB-EC"/>
</dbReference>
<keyword evidence="2" id="KW-1185">Reference proteome</keyword>
<evidence type="ECO:0000313" key="1">
    <source>
        <dbReference type="EMBL" id="SUE14097.1"/>
    </source>
</evidence>
<evidence type="ECO:0000313" key="2">
    <source>
        <dbReference type="Proteomes" id="UP000254569"/>
    </source>
</evidence>
<dbReference type="EMBL" id="UGVI01000001">
    <property type="protein sequence ID" value="SUE14097.1"/>
    <property type="molecule type" value="Genomic_DNA"/>
</dbReference>
<dbReference type="EC" id="5.3.1.-" evidence="1"/>
<dbReference type="GO" id="GO:0016853">
    <property type="term" value="F:isomerase activity"/>
    <property type="evidence" value="ECO:0007669"/>
    <property type="project" value="UniProtKB-KW"/>
</dbReference>
<dbReference type="RefSeq" id="WP_064064088.1">
    <property type="nucleotide sequence ID" value="NZ_LPZN01000027.1"/>
</dbReference>
<proteinExistence type="predicted"/>
<accession>A0A379LVN2</accession>
<dbReference type="Proteomes" id="UP000254569">
    <property type="component" value="Unassembled WGS sequence"/>
</dbReference>
<keyword evidence="1" id="KW-0560">Oxidoreductase</keyword>
<protein>
    <submittedName>
        <fullName evidence="1">Nucleoside-diphosphate-sugar epimerase</fullName>
        <ecNumber evidence="1">1.6.5.2</ecNumber>
        <ecNumber evidence="1">5.3.1.-</ecNumber>
    </submittedName>
</protein>
<name>A0A379LVN2_9NOCA</name>
<keyword evidence="1" id="KW-0413">Isomerase</keyword>
<dbReference type="EC" id="1.6.5.2" evidence="1"/>
<gene>
    <name evidence="1" type="primary">qorB_1</name>
    <name evidence="1" type="ORF">NCTC13296_00930</name>
</gene>